<feature type="compositionally biased region" description="Polar residues" evidence="1">
    <location>
        <begin position="983"/>
        <end position="992"/>
    </location>
</feature>
<sequence length="992" mass="109700">MEVTPDKFLWLFLVVATLGWILFNFTAKLLAWIASTVLRAKVQFRLAGFQRLKDVTINFQKGAVAHLAIGEVRFSVRKQLKAFFGDYKFQLFLSDVEVVLQKPPTTTSKKAKAKLKVSTHRNSASERRKWLIVATLAKYLKFSVTELVFKIPNMSLEIKELDLDLLKEDVGSSLLGLKLSVIPCTLYLGELENWVYNSGITKFGQRLLSVTGASSAPVIDTAPSVLFLMEHLSVACSFDHDREAGVMMQQLEVACGDAMLDLNEELLVSENDPLGASTKPVKNIETAEKQKDEVTLLICFCVLSLKLGFTLPSLTVKCTQEGGQMMENKVKGILLRGGRSRLSEQAGDLISQLDIHMDCGEILIMRENKQSVLEILKVAVAASLEFPAEVSSQTSHLFINTGSGKEMALHAELGECVISMAEEADSSSEDPLAGGESIAGCLMRVSRVVVEWGLADSDLVDVTVSEKKSKTLVAEFSGSKLYFSFPRLHSILSTTMVMEKYLKTLSNERKSKKTNSMRLKPTQKKAGGIKQAILRLEGFAVQLVGLLHAEDEKVPDPKKVNFGSQGGESVVTKSSDGSLRTAMIHVTKGNRLRSKYNAIAELAHLNLCFDKEVHGFTVEVERGSLLYQELATRDKVLGDITAFRVQNLEVIYQPAVVGGENGNLALVTATGVMTRWEPDLHLLFHEVGLQTKGLLDFRKSLLRKERNSPLIAAAMKVVETKETIEQNSSKVTVALDVEGFDFIAEVADGVELVLHVDSLFSEDAEIGLLLENSLLTLNSATVLSSESLQISRIPVADEQHKDGPLRLVAGLGDFKRWDCIIQGSGTRIIMPYRMPFRAMEDACEDMWRTLKLVMVAQKSRSGTKAAAPTAAVVTKARTKRSSEMRALKFVMRDVVAEIEEEPLQGWFDEHHRLMAEEVCELIFREQLFNDEVAKECCKSRTHVSNSDGEATAGSQSGSSQKQQTETGLQNPSTVKKEHERLQRQTFNAYHGA</sequence>
<dbReference type="PANTHER" id="PTHR15678">
    <property type="entry name" value="ANTIGEN MLAA-22-RELATED"/>
    <property type="match status" value="1"/>
</dbReference>
<evidence type="ECO:0000256" key="1">
    <source>
        <dbReference type="SAM" id="MobiDB-lite"/>
    </source>
</evidence>
<evidence type="ECO:0000313" key="2">
    <source>
        <dbReference type="EMBL" id="CAK9854797.1"/>
    </source>
</evidence>
<organism evidence="2 3">
    <name type="scientific">Sphagnum jensenii</name>
    <dbReference type="NCBI Taxonomy" id="128206"/>
    <lineage>
        <taxon>Eukaryota</taxon>
        <taxon>Viridiplantae</taxon>
        <taxon>Streptophyta</taxon>
        <taxon>Embryophyta</taxon>
        <taxon>Bryophyta</taxon>
        <taxon>Sphagnophytina</taxon>
        <taxon>Sphagnopsida</taxon>
        <taxon>Sphagnales</taxon>
        <taxon>Sphagnaceae</taxon>
        <taxon>Sphagnum</taxon>
    </lineage>
</organism>
<proteinExistence type="predicted"/>
<reference evidence="2" key="1">
    <citation type="submission" date="2024-03" db="EMBL/GenBank/DDBJ databases">
        <authorList>
            <consortium name="ELIXIR-Norway"/>
            <consortium name="Elixir Norway"/>
        </authorList>
    </citation>
    <scope>NUCLEOTIDE SEQUENCE</scope>
</reference>
<comment type="caution">
    <text evidence="2">The sequence shown here is derived from an EMBL/GenBank/DDBJ whole genome shotgun (WGS) entry which is preliminary data.</text>
</comment>
<dbReference type="EMBL" id="CAXHBF010000015">
    <property type="protein sequence ID" value="CAK9854797.1"/>
    <property type="molecule type" value="Genomic_DNA"/>
</dbReference>
<dbReference type="InterPro" id="IPR045167">
    <property type="entry name" value="Hobbit"/>
</dbReference>
<protein>
    <recommendedName>
        <fullName evidence="4">FMP27 C-terminal domain-containing protein</fullName>
    </recommendedName>
</protein>
<feature type="compositionally biased region" description="Low complexity" evidence="1">
    <location>
        <begin position="948"/>
        <end position="967"/>
    </location>
</feature>
<feature type="non-terminal residue" evidence="2">
    <location>
        <position position="992"/>
    </location>
</feature>
<keyword evidence="3" id="KW-1185">Reference proteome</keyword>
<dbReference type="PANTHER" id="PTHR15678:SF6">
    <property type="entry name" value="BRIDGE-LIKE LIPID TRANSFER PROTEIN FAMILY MEMBER 2"/>
    <property type="match status" value="1"/>
</dbReference>
<evidence type="ECO:0008006" key="4">
    <source>
        <dbReference type="Google" id="ProtNLM"/>
    </source>
</evidence>
<name>A0ABP0ZXX6_9BRYO</name>
<evidence type="ECO:0000313" key="3">
    <source>
        <dbReference type="Proteomes" id="UP001497522"/>
    </source>
</evidence>
<feature type="region of interest" description="Disordered" evidence="1">
    <location>
        <begin position="940"/>
        <end position="992"/>
    </location>
</feature>
<dbReference type="Pfam" id="PF10344">
    <property type="entry name" value="Hobbit"/>
    <property type="match status" value="2"/>
</dbReference>
<accession>A0ABP0ZXX6</accession>
<dbReference type="Proteomes" id="UP001497522">
    <property type="component" value="Unassembled WGS sequence"/>
</dbReference>
<gene>
    <name evidence="2" type="ORF">CSSPJE1EN2_LOCUS24729</name>
</gene>